<proteinExistence type="predicted"/>
<accession>A0A942IC14</accession>
<name>A0A942IC14_9HYPH</name>
<gene>
    <name evidence="1" type="ORF">KEU06_26705</name>
</gene>
<protein>
    <submittedName>
        <fullName evidence="1">Uncharacterized protein</fullName>
    </submittedName>
</protein>
<evidence type="ECO:0000313" key="2">
    <source>
        <dbReference type="Proteomes" id="UP000680348"/>
    </source>
</evidence>
<evidence type="ECO:0000313" key="1">
    <source>
        <dbReference type="EMBL" id="MBS3652191.1"/>
    </source>
</evidence>
<comment type="caution">
    <text evidence="1">The sequence shown here is derived from an EMBL/GenBank/DDBJ whole genome shotgun (WGS) entry which is preliminary data.</text>
</comment>
<dbReference type="RefSeq" id="WP_188257748.1">
    <property type="nucleotide sequence ID" value="NZ_JABVCF010000021.1"/>
</dbReference>
<organism evidence="1 2">
    <name type="scientific">Pseudaminobacter soli</name>
    <name type="common">ex Zhang et al. 2022</name>
    <dbReference type="NCBI Taxonomy" id="2831468"/>
    <lineage>
        <taxon>Bacteria</taxon>
        <taxon>Pseudomonadati</taxon>
        <taxon>Pseudomonadota</taxon>
        <taxon>Alphaproteobacteria</taxon>
        <taxon>Hyphomicrobiales</taxon>
        <taxon>Phyllobacteriaceae</taxon>
        <taxon>Pseudaminobacter</taxon>
    </lineage>
</organism>
<keyword evidence="2" id="KW-1185">Reference proteome</keyword>
<dbReference type="EMBL" id="JAGWCR010000021">
    <property type="protein sequence ID" value="MBS3652191.1"/>
    <property type="molecule type" value="Genomic_DNA"/>
</dbReference>
<dbReference type="Proteomes" id="UP000680348">
    <property type="component" value="Unassembled WGS sequence"/>
</dbReference>
<dbReference type="AlphaFoldDB" id="A0A942IC14"/>
<reference evidence="1" key="1">
    <citation type="submission" date="2021-04" db="EMBL/GenBank/DDBJ databases">
        <title>Pseudaminobacter soli sp. nov., isolated from paddy soil contaminated by heavy metals.</title>
        <authorList>
            <person name="Zhang K."/>
        </authorList>
    </citation>
    <scope>NUCLEOTIDE SEQUENCE</scope>
    <source>
        <strain evidence="1">19-2017</strain>
    </source>
</reference>
<sequence length="101" mass="10710">MVAVGARRHAVRAARNGFSAILAQARNGTPHLIGHKTEGMTVLVSLSALVDMVQAVARTQSFGEALDAEGFRPVSGKKIMVGPGFPLEPLVRRKFKGADSE</sequence>